<dbReference type="EMBL" id="DMNG01000151">
    <property type="protein sequence ID" value="HAN24662.1"/>
    <property type="molecule type" value="Genomic_DNA"/>
</dbReference>
<evidence type="ECO:0000259" key="10">
    <source>
        <dbReference type="PROSITE" id="PS51104"/>
    </source>
</evidence>
<accession>A0A3C1KDE5</accession>
<comment type="subcellular location">
    <subcellularLocation>
        <location evidence="1">Cell inner membrane</location>
        <topology evidence="1">Multi-pass membrane protein</topology>
    </subcellularLocation>
</comment>
<protein>
    <submittedName>
        <fullName evidence="11">PTS lactose transporter subunit IIC</fullName>
    </submittedName>
</protein>
<comment type="caution">
    <text evidence="11">The sequence shown here is derived from an EMBL/GenBank/DDBJ whole genome shotgun (WGS) entry which is preliminary data.</text>
</comment>
<dbReference type="GO" id="GO:0005886">
    <property type="term" value="C:plasma membrane"/>
    <property type="evidence" value="ECO:0007669"/>
    <property type="project" value="UniProtKB-SubCell"/>
</dbReference>
<feature type="transmembrane region" description="Helical" evidence="9">
    <location>
        <begin position="71"/>
        <end position="89"/>
    </location>
</feature>
<feature type="transmembrane region" description="Helical" evidence="9">
    <location>
        <begin position="96"/>
        <end position="115"/>
    </location>
</feature>
<evidence type="ECO:0000256" key="2">
    <source>
        <dbReference type="ARBA" id="ARBA00022448"/>
    </source>
</evidence>
<dbReference type="Proteomes" id="UP000257479">
    <property type="component" value="Unassembled WGS sequence"/>
</dbReference>
<evidence type="ECO:0000313" key="12">
    <source>
        <dbReference type="Proteomes" id="UP000257479"/>
    </source>
</evidence>
<keyword evidence="2" id="KW-0813">Transport</keyword>
<dbReference type="PROSITE" id="PS51104">
    <property type="entry name" value="PTS_EIIC_TYPE_2"/>
    <property type="match status" value="1"/>
</dbReference>
<dbReference type="GO" id="GO:0009401">
    <property type="term" value="P:phosphoenolpyruvate-dependent sugar phosphotransferase system"/>
    <property type="evidence" value="ECO:0007669"/>
    <property type="project" value="UniProtKB-KW"/>
</dbReference>
<evidence type="ECO:0000313" key="11">
    <source>
        <dbReference type="EMBL" id="HAN24662.1"/>
    </source>
</evidence>
<feature type="non-terminal residue" evidence="11">
    <location>
        <position position="1"/>
    </location>
</feature>
<organism evidence="11 12">
    <name type="scientific">Microbacterium ginsengisoli</name>
    <dbReference type="NCBI Taxonomy" id="400772"/>
    <lineage>
        <taxon>Bacteria</taxon>
        <taxon>Bacillati</taxon>
        <taxon>Actinomycetota</taxon>
        <taxon>Actinomycetes</taxon>
        <taxon>Micrococcales</taxon>
        <taxon>Microbacteriaceae</taxon>
        <taxon>Microbacterium</taxon>
    </lineage>
</organism>
<dbReference type="GO" id="GO:0008982">
    <property type="term" value="F:protein-N(PI)-phosphohistidine-sugar phosphotransferase activity"/>
    <property type="evidence" value="ECO:0007669"/>
    <property type="project" value="InterPro"/>
</dbReference>
<dbReference type="NCBIfam" id="TIGR01427">
    <property type="entry name" value="PTS_IIC_fructo"/>
    <property type="match status" value="1"/>
</dbReference>
<keyword evidence="7 9" id="KW-1133">Transmembrane helix</keyword>
<keyword evidence="5" id="KW-0598">Phosphotransferase system</keyword>
<proteinExistence type="predicted"/>
<dbReference type="InterPro" id="IPR006327">
    <property type="entry name" value="PTS_IIC_fruc"/>
</dbReference>
<keyword evidence="8 9" id="KW-0472">Membrane</keyword>
<gene>
    <name evidence="11" type="ORF">DCP95_08840</name>
</gene>
<dbReference type="GO" id="GO:0090563">
    <property type="term" value="F:protein-phosphocysteine-sugar phosphotransferase activity"/>
    <property type="evidence" value="ECO:0007669"/>
    <property type="project" value="TreeGrafter"/>
</dbReference>
<dbReference type="InterPro" id="IPR013014">
    <property type="entry name" value="PTS_EIIC_2"/>
</dbReference>
<keyword evidence="3" id="KW-1003">Cell membrane</keyword>
<dbReference type="AlphaFoldDB" id="A0A3C1KDE5"/>
<evidence type="ECO:0000256" key="5">
    <source>
        <dbReference type="ARBA" id="ARBA00022683"/>
    </source>
</evidence>
<feature type="transmembrane region" description="Helical" evidence="9">
    <location>
        <begin position="135"/>
        <end position="154"/>
    </location>
</feature>
<keyword evidence="6 9" id="KW-0812">Transmembrane</keyword>
<evidence type="ECO:0000256" key="4">
    <source>
        <dbReference type="ARBA" id="ARBA00022597"/>
    </source>
</evidence>
<keyword evidence="4" id="KW-0762">Sugar transport</keyword>
<feature type="domain" description="PTS EIIC type-2" evidence="10">
    <location>
        <begin position="1"/>
        <end position="164"/>
    </location>
</feature>
<evidence type="ECO:0000256" key="1">
    <source>
        <dbReference type="ARBA" id="ARBA00004429"/>
    </source>
</evidence>
<dbReference type="PANTHER" id="PTHR30505:SF0">
    <property type="entry name" value="FRUCTOSE-LIKE PTS SYSTEM EIIBC COMPONENT-RELATED"/>
    <property type="match status" value="1"/>
</dbReference>
<evidence type="ECO:0000256" key="3">
    <source>
        <dbReference type="ARBA" id="ARBA00022475"/>
    </source>
</evidence>
<dbReference type="InterPro" id="IPR050864">
    <property type="entry name" value="Bacterial_PTS_Sugar_Transport"/>
</dbReference>
<feature type="transmembrane region" description="Helical" evidence="9">
    <location>
        <begin position="31"/>
        <end position="51"/>
    </location>
</feature>
<evidence type="ECO:0000256" key="6">
    <source>
        <dbReference type="ARBA" id="ARBA00022692"/>
    </source>
</evidence>
<reference evidence="11 12" key="1">
    <citation type="journal article" date="2018" name="Nat. Biotechnol.">
        <title>A standardized bacterial taxonomy based on genome phylogeny substantially revises the tree of life.</title>
        <authorList>
            <person name="Parks D.H."/>
            <person name="Chuvochina M."/>
            <person name="Waite D.W."/>
            <person name="Rinke C."/>
            <person name="Skarshewski A."/>
            <person name="Chaumeil P.A."/>
            <person name="Hugenholtz P."/>
        </authorList>
    </citation>
    <scope>NUCLEOTIDE SEQUENCE [LARGE SCALE GENOMIC DNA]</scope>
    <source>
        <strain evidence="11">UBA9152</strain>
    </source>
</reference>
<evidence type="ECO:0000256" key="7">
    <source>
        <dbReference type="ARBA" id="ARBA00022989"/>
    </source>
</evidence>
<evidence type="ECO:0000256" key="9">
    <source>
        <dbReference type="SAM" id="Phobius"/>
    </source>
</evidence>
<dbReference type="PANTHER" id="PTHR30505">
    <property type="entry name" value="FRUCTOSE-LIKE PERMEASE"/>
    <property type="match status" value="1"/>
</dbReference>
<name>A0A3C1KDE5_9MICO</name>
<evidence type="ECO:0000256" key="8">
    <source>
        <dbReference type="ARBA" id="ARBA00023136"/>
    </source>
</evidence>
<dbReference type="GO" id="GO:0005351">
    <property type="term" value="F:carbohydrate:proton symporter activity"/>
    <property type="evidence" value="ECO:0007669"/>
    <property type="project" value="InterPro"/>
</dbReference>
<sequence>MCFDLGGPVNKVAYGFATANLAAGIAGDNRYLEIMAAVMAAGMVPPLAMALASTVLGRKLFSPAERENGKAAWLLGLSFISEGAIPFAAADIFRVIPAAMVGGAVTGALSMAFGVTSKAPHGGIFVFFAIDSFPLWILSIAVGTVVTAVLVILLKRFARRRPLEIVADEPEPAAVPQAVAAH</sequence>